<comment type="similarity">
    <text evidence="1">Belongs to the ABC transporter superfamily.</text>
</comment>
<dbReference type="InterPro" id="IPR003439">
    <property type="entry name" value="ABC_transporter-like_ATP-bd"/>
</dbReference>
<evidence type="ECO:0000256" key="5">
    <source>
        <dbReference type="ARBA" id="ARBA00022840"/>
    </source>
</evidence>
<organism evidence="7 8">
    <name type="scientific">Hymenobacter glaciei</name>
    <dbReference type="NCBI Taxonomy" id="877209"/>
    <lineage>
        <taxon>Bacteria</taxon>
        <taxon>Pseudomonadati</taxon>
        <taxon>Bacteroidota</taxon>
        <taxon>Cytophagia</taxon>
        <taxon>Cytophagales</taxon>
        <taxon>Hymenobacteraceae</taxon>
        <taxon>Hymenobacter</taxon>
    </lineage>
</organism>
<dbReference type="Pfam" id="PF00005">
    <property type="entry name" value="ABC_tran"/>
    <property type="match status" value="1"/>
</dbReference>
<dbReference type="InterPro" id="IPR050763">
    <property type="entry name" value="ABC_transporter_ATP-binding"/>
</dbReference>
<reference evidence="8" key="1">
    <citation type="journal article" date="2019" name="Int. J. Syst. Evol. Microbiol.">
        <title>The Global Catalogue of Microorganisms (GCM) 10K type strain sequencing project: providing services to taxonomists for standard genome sequencing and annotation.</title>
        <authorList>
            <consortium name="The Broad Institute Genomics Platform"/>
            <consortium name="The Broad Institute Genome Sequencing Center for Infectious Disease"/>
            <person name="Wu L."/>
            <person name="Ma J."/>
        </authorList>
    </citation>
    <scope>NUCLEOTIDE SEQUENCE [LARGE SCALE GENOMIC DNA]</scope>
    <source>
        <strain evidence="8">JCM 17225</strain>
    </source>
</reference>
<dbReference type="SMART" id="SM00382">
    <property type="entry name" value="AAA"/>
    <property type="match status" value="1"/>
</dbReference>
<dbReference type="SUPFAM" id="SSF52540">
    <property type="entry name" value="P-loop containing nucleoside triphosphate hydrolases"/>
    <property type="match status" value="1"/>
</dbReference>
<dbReference type="PANTHER" id="PTHR42711">
    <property type="entry name" value="ABC TRANSPORTER ATP-BINDING PROTEIN"/>
    <property type="match status" value="1"/>
</dbReference>
<dbReference type="RefSeq" id="WP_345051651.1">
    <property type="nucleotide sequence ID" value="NZ_BAABDK010000010.1"/>
</dbReference>
<dbReference type="Gene3D" id="3.40.50.300">
    <property type="entry name" value="P-loop containing nucleotide triphosphate hydrolases"/>
    <property type="match status" value="1"/>
</dbReference>
<name>A0ABP7TQ07_9BACT</name>
<sequence>MKPILEAIDVRKAYANHVALDGVSLEIPEGSIFGLLGPNGAGKTSLIRIITQITGADEGEIRFRGERLNPSHIAQIGYLPEERGLYKKMKVGEQLLYLARLRGMSRADATARIKQWLNRFDIKEWAGKNVEDLSKGMQQKVQFIATVLHDPKLIILDEPFSGFDPINANLIKDEILELRKQGATIIFSTHRMESVEEMCDNIALINRSRKVLDGPIGVIRNQFKTNTYEVEGKGKLILVHPDFEVVEQKERENGHFYARVQLHDGVRPNDLLRYLIGAVEVEAFREKIPSINEIFIRRVGETMPETLKETAKALL</sequence>
<evidence type="ECO:0000256" key="1">
    <source>
        <dbReference type="ARBA" id="ARBA00005417"/>
    </source>
</evidence>
<dbReference type="InterPro" id="IPR027417">
    <property type="entry name" value="P-loop_NTPase"/>
</dbReference>
<dbReference type="Proteomes" id="UP001501469">
    <property type="component" value="Unassembled WGS sequence"/>
</dbReference>
<keyword evidence="5 7" id="KW-0067">ATP-binding</keyword>
<keyword evidence="4" id="KW-0547">Nucleotide-binding</keyword>
<dbReference type="InterPro" id="IPR003593">
    <property type="entry name" value="AAA+_ATPase"/>
</dbReference>
<comment type="caution">
    <text evidence="7">The sequence shown here is derived from an EMBL/GenBank/DDBJ whole genome shotgun (WGS) entry which is preliminary data.</text>
</comment>
<evidence type="ECO:0000256" key="3">
    <source>
        <dbReference type="ARBA" id="ARBA00022458"/>
    </source>
</evidence>
<evidence type="ECO:0000256" key="4">
    <source>
        <dbReference type="ARBA" id="ARBA00022741"/>
    </source>
</evidence>
<keyword evidence="3" id="KW-0536">Nodulation</keyword>
<accession>A0ABP7TQ07</accession>
<evidence type="ECO:0000313" key="8">
    <source>
        <dbReference type="Proteomes" id="UP001501469"/>
    </source>
</evidence>
<dbReference type="Pfam" id="PF13732">
    <property type="entry name" value="DrrA1-3_C"/>
    <property type="match status" value="1"/>
</dbReference>
<gene>
    <name evidence="7" type="ORF">GCM10022409_12300</name>
</gene>
<dbReference type="InterPro" id="IPR017871">
    <property type="entry name" value="ABC_transporter-like_CS"/>
</dbReference>
<dbReference type="PANTHER" id="PTHR42711:SF5">
    <property type="entry name" value="ABC TRANSPORTER ATP-BINDING PROTEIN NATA"/>
    <property type="match status" value="1"/>
</dbReference>
<dbReference type="EMBL" id="BAABDK010000010">
    <property type="protein sequence ID" value="GAA4029604.1"/>
    <property type="molecule type" value="Genomic_DNA"/>
</dbReference>
<dbReference type="PROSITE" id="PS50893">
    <property type="entry name" value="ABC_TRANSPORTER_2"/>
    <property type="match status" value="1"/>
</dbReference>
<dbReference type="InterPro" id="IPR025302">
    <property type="entry name" value="DrrA1/2-like_C"/>
</dbReference>
<evidence type="ECO:0000313" key="7">
    <source>
        <dbReference type="EMBL" id="GAA4029604.1"/>
    </source>
</evidence>
<proteinExistence type="inferred from homology"/>
<keyword evidence="2" id="KW-0813">Transport</keyword>
<dbReference type="PROSITE" id="PS00211">
    <property type="entry name" value="ABC_TRANSPORTER_1"/>
    <property type="match status" value="1"/>
</dbReference>
<protein>
    <submittedName>
        <fullName evidence="7">ABC transporter ATP-binding protein</fullName>
    </submittedName>
</protein>
<evidence type="ECO:0000259" key="6">
    <source>
        <dbReference type="PROSITE" id="PS50893"/>
    </source>
</evidence>
<keyword evidence="8" id="KW-1185">Reference proteome</keyword>
<dbReference type="GO" id="GO:0005524">
    <property type="term" value="F:ATP binding"/>
    <property type="evidence" value="ECO:0007669"/>
    <property type="project" value="UniProtKB-KW"/>
</dbReference>
<evidence type="ECO:0000256" key="2">
    <source>
        <dbReference type="ARBA" id="ARBA00022448"/>
    </source>
</evidence>
<feature type="domain" description="ABC transporter" evidence="6">
    <location>
        <begin position="5"/>
        <end position="232"/>
    </location>
</feature>